<accession>A0A0E9R142</accession>
<organism evidence="1">
    <name type="scientific">Anguilla anguilla</name>
    <name type="common">European freshwater eel</name>
    <name type="synonym">Muraena anguilla</name>
    <dbReference type="NCBI Taxonomy" id="7936"/>
    <lineage>
        <taxon>Eukaryota</taxon>
        <taxon>Metazoa</taxon>
        <taxon>Chordata</taxon>
        <taxon>Craniata</taxon>
        <taxon>Vertebrata</taxon>
        <taxon>Euteleostomi</taxon>
        <taxon>Actinopterygii</taxon>
        <taxon>Neopterygii</taxon>
        <taxon>Teleostei</taxon>
        <taxon>Anguilliformes</taxon>
        <taxon>Anguillidae</taxon>
        <taxon>Anguilla</taxon>
    </lineage>
</organism>
<proteinExistence type="predicted"/>
<name>A0A0E9R142_ANGAN</name>
<dbReference type="AlphaFoldDB" id="A0A0E9R142"/>
<reference evidence="1" key="1">
    <citation type="submission" date="2014-11" db="EMBL/GenBank/DDBJ databases">
        <authorList>
            <person name="Amaro Gonzalez C."/>
        </authorList>
    </citation>
    <scope>NUCLEOTIDE SEQUENCE</scope>
</reference>
<reference evidence="1" key="2">
    <citation type="journal article" date="2015" name="Fish Shellfish Immunol.">
        <title>Early steps in the European eel (Anguilla anguilla)-Vibrio vulnificus interaction in the gills: Role of the RtxA13 toxin.</title>
        <authorList>
            <person name="Callol A."/>
            <person name="Pajuelo D."/>
            <person name="Ebbesson L."/>
            <person name="Teles M."/>
            <person name="MacKenzie S."/>
            <person name="Amaro C."/>
        </authorList>
    </citation>
    <scope>NUCLEOTIDE SEQUENCE</scope>
</reference>
<protein>
    <submittedName>
        <fullName evidence="1">Uncharacterized protein</fullName>
    </submittedName>
</protein>
<sequence>MTRPSCSGLNPTVLSIISANTIAGNHTMLLSL</sequence>
<evidence type="ECO:0000313" key="1">
    <source>
        <dbReference type="EMBL" id="JAH22886.1"/>
    </source>
</evidence>
<dbReference type="EMBL" id="GBXM01085691">
    <property type="protein sequence ID" value="JAH22886.1"/>
    <property type="molecule type" value="Transcribed_RNA"/>
</dbReference>